<keyword evidence="2" id="KW-0378">Hydrolase</keyword>
<evidence type="ECO:0000313" key="2">
    <source>
        <dbReference type="EMBL" id="QQG65457.1"/>
    </source>
</evidence>
<reference evidence="2 3" key="1">
    <citation type="submission" date="2020-05" db="EMBL/GenBank/DDBJ databases">
        <title>Complete genome of Desulfobulbus oligotrophicus.</title>
        <authorList>
            <person name="Podar M."/>
        </authorList>
    </citation>
    <scope>NUCLEOTIDE SEQUENCE [LARGE SCALE GENOMIC DNA]</scope>
    <source>
        <strain evidence="2 3">Prop6</strain>
    </source>
</reference>
<dbReference type="PANTHER" id="PTHR13754:SF13">
    <property type="entry name" value="METALLO-BETA-LACTAMASE SUPERFAMILY PROTEIN (AFU_ORTHOLOGUE AFUA_3G07630)"/>
    <property type="match status" value="1"/>
</dbReference>
<dbReference type="AlphaFoldDB" id="A0A7T5VCN4"/>
<gene>
    <name evidence="2" type="ORF">HP555_06045</name>
</gene>
<dbReference type="Proteomes" id="UP000596092">
    <property type="component" value="Chromosome"/>
</dbReference>
<dbReference type="InterPro" id="IPR036866">
    <property type="entry name" value="RibonucZ/Hydroxyglut_hydro"/>
</dbReference>
<sequence length="287" mass="31123">MSLTTSIQDAGAVILVDNAGLPGFATEHGFALWVEADGMRLLFDTGQGGVLSANARRAGVRLALLDHLVLSHGHYDHTGGLEEVLHQSHNCMLHCHPGAVSPRYAIRNHDVRSVQMPREVMTVLDRFPQEQLHWVQRPVLLNKAVGLTGPIARKTVFEGSSGPFFLDQSGHRPDLFDDDLALWIRTDRGLVVCVGCAHAGLINTLMQAQRQNDGMRIYAVIGGFHLVNADRSRIDLTVQALQRFAPDLIVPCHCTGADAVAALRQAFGDRCRPGAAGMTFQLTGAAS</sequence>
<dbReference type="InterPro" id="IPR052926">
    <property type="entry name" value="Metallo-beta-lactamase_dom"/>
</dbReference>
<organism evidence="2 3">
    <name type="scientific">Desulfobulbus oligotrophicus</name>
    <dbReference type="NCBI Taxonomy" id="1909699"/>
    <lineage>
        <taxon>Bacteria</taxon>
        <taxon>Pseudomonadati</taxon>
        <taxon>Thermodesulfobacteriota</taxon>
        <taxon>Desulfobulbia</taxon>
        <taxon>Desulfobulbales</taxon>
        <taxon>Desulfobulbaceae</taxon>
        <taxon>Desulfobulbus</taxon>
    </lineage>
</organism>
<protein>
    <submittedName>
        <fullName evidence="2">MBL fold metallo-hydrolase</fullName>
    </submittedName>
</protein>
<dbReference type="CDD" id="cd07713">
    <property type="entry name" value="DHPS-like_MBL-fold"/>
    <property type="match status" value="1"/>
</dbReference>
<dbReference type="GO" id="GO:0016740">
    <property type="term" value="F:transferase activity"/>
    <property type="evidence" value="ECO:0007669"/>
    <property type="project" value="TreeGrafter"/>
</dbReference>
<keyword evidence="3" id="KW-1185">Reference proteome</keyword>
<evidence type="ECO:0000313" key="3">
    <source>
        <dbReference type="Proteomes" id="UP000596092"/>
    </source>
</evidence>
<dbReference type="RefSeq" id="WP_199264278.1">
    <property type="nucleotide sequence ID" value="NZ_CP054140.1"/>
</dbReference>
<dbReference type="InterPro" id="IPR001279">
    <property type="entry name" value="Metallo-B-lactamas"/>
</dbReference>
<accession>A0A7T5VCN4</accession>
<feature type="domain" description="Metallo-beta-lactamase" evidence="1">
    <location>
        <begin position="1"/>
        <end position="253"/>
    </location>
</feature>
<dbReference type="KEGG" id="dog:HP555_06045"/>
<evidence type="ECO:0000259" key="1">
    <source>
        <dbReference type="SMART" id="SM00849"/>
    </source>
</evidence>
<dbReference type="SMART" id="SM00849">
    <property type="entry name" value="Lactamase_B"/>
    <property type="match status" value="1"/>
</dbReference>
<dbReference type="EMBL" id="CP054140">
    <property type="protein sequence ID" value="QQG65457.1"/>
    <property type="molecule type" value="Genomic_DNA"/>
</dbReference>
<name>A0A7T5VCN4_9BACT</name>
<dbReference type="PANTHER" id="PTHR13754">
    <property type="entry name" value="METALLO-BETA-LACTAMASE SUPERFAMILY PROTEIN"/>
    <property type="match status" value="1"/>
</dbReference>
<dbReference type="GO" id="GO:0016787">
    <property type="term" value="F:hydrolase activity"/>
    <property type="evidence" value="ECO:0007669"/>
    <property type="project" value="UniProtKB-KW"/>
</dbReference>
<dbReference type="SUPFAM" id="SSF56281">
    <property type="entry name" value="Metallo-hydrolase/oxidoreductase"/>
    <property type="match status" value="1"/>
</dbReference>
<proteinExistence type="predicted"/>
<dbReference type="InterPro" id="IPR041712">
    <property type="entry name" value="DHPS-like_MBL-fold"/>
</dbReference>
<dbReference type="Pfam" id="PF00753">
    <property type="entry name" value="Lactamase_B"/>
    <property type="match status" value="1"/>
</dbReference>
<dbReference type="Gene3D" id="3.60.15.10">
    <property type="entry name" value="Ribonuclease Z/Hydroxyacylglutathione hydrolase-like"/>
    <property type="match status" value="1"/>
</dbReference>